<dbReference type="EMBL" id="QXED01000006">
    <property type="protein sequence ID" value="RIV20384.1"/>
    <property type="molecule type" value="Genomic_DNA"/>
</dbReference>
<organism evidence="1 2">
    <name type="scientific">Fibrisoma montanum</name>
    <dbReference type="NCBI Taxonomy" id="2305895"/>
    <lineage>
        <taxon>Bacteria</taxon>
        <taxon>Pseudomonadati</taxon>
        <taxon>Bacteroidota</taxon>
        <taxon>Cytophagia</taxon>
        <taxon>Cytophagales</taxon>
        <taxon>Spirosomataceae</taxon>
        <taxon>Fibrisoma</taxon>
    </lineage>
</organism>
<reference evidence="1 2" key="1">
    <citation type="submission" date="2018-08" db="EMBL/GenBank/DDBJ databases">
        <title>Fibrisoma montanum sp. nov., isolated from Danxia mountain soil.</title>
        <authorList>
            <person name="Huang Y."/>
        </authorList>
    </citation>
    <scope>NUCLEOTIDE SEQUENCE [LARGE SCALE GENOMIC DNA]</scope>
    <source>
        <strain evidence="1 2">HYT19</strain>
    </source>
</reference>
<evidence type="ECO:0000313" key="2">
    <source>
        <dbReference type="Proteomes" id="UP000283523"/>
    </source>
</evidence>
<comment type="caution">
    <text evidence="1">The sequence shown here is derived from an EMBL/GenBank/DDBJ whole genome shotgun (WGS) entry which is preliminary data.</text>
</comment>
<proteinExistence type="predicted"/>
<accession>A0A418M3Z6</accession>
<dbReference type="OrthoDB" id="930585at2"/>
<name>A0A418M3Z6_9BACT</name>
<sequence length="286" mass="32590">MENLLPLFKAIKSDFCNIVNYKLRGTTIEIITGIQTITNAVVSIFVSYKDGKIVVSDGGWINEGEYETYYAEHDSDEVIDLVVSQYTSYFDIKSVRSNSGTVYYYKSTDRIEHLSSIAHDVAHFIAYTVSAQHTTYRITNEEKTQKTVFTNQVNNALKSQFGDRNVFTNEYIKLKDEQSVKINSVVRIIHRDIYKQFYLMYVSGSRLDAFIKDATEATSKFQLIDQFGVKDSYLQKIAVLNKSAAGYNPQKSGIFLKQLEETTGRPLIEIDANTSMRNLLDALPHN</sequence>
<dbReference type="AlphaFoldDB" id="A0A418M3Z6"/>
<dbReference type="Proteomes" id="UP000283523">
    <property type="component" value="Unassembled WGS sequence"/>
</dbReference>
<dbReference type="RefSeq" id="WP_119669551.1">
    <property type="nucleotide sequence ID" value="NZ_QXED01000006.1"/>
</dbReference>
<evidence type="ECO:0008006" key="3">
    <source>
        <dbReference type="Google" id="ProtNLM"/>
    </source>
</evidence>
<evidence type="ECO:0000313" key="1">
    <source>
        <dbReference type="EMBL" id="RIV20384.1"/>
    </source>
</evidence>
<protein>
    <recommendedName>
        <fullName evidence="3">DUF1828 domain-containing protein</fullName>
    </recommendedName>
</protein>
<gene>
    <name evidence="1" type="ORF">DYU11_20245</name>
</gene>
<keyword evidence="2" id="KW-1185">Reference proteome</keyword>